<name>A0A7W4VNG4_9HYPH</name>
<reference evidence="1 2" key="1">
    <citation type="submission" date="2020-08" db="EMBL/GenBank/DDBJ databases">
        <title>The Agave Microbiome: Exploring the role of microbial communities in plant adaptations to desert environments.</title>
        <authorList>
            <person name="Partida-Martinez L.P."/>
        </authorList>
    </citation>
    <scope>NUCLEOTIDE SEQUENCE [LARGE SCALE GENOMIC DNA]</scope>
    <source>
        <strain evidence="1 2">AT3.9</strain>
    </source>
</reference>
<proteinExistence type="predicted"/>
<dbReference type="Proteomes" id="UP000532010">
    <property type="component" value="Unassembled WGS sequence"/>
</dbReference>
<organism evidence="1 2">
    <name type="scientific">Microvirga lupini</name>
    <dbReference type="NCBI Taxonomy" id="420324"/>
    <lineage>
        <taxon>Bacteria</taxon>
        <taxon>Pseudomonadati</taxon>
        <taxon>Pseudomonadota</taxon>
        <taxon>Alphaproteobacteria</taxon>
        <taxon>Hyphomicrobiales</taxon>
        <taxon>Methylobacteriaceae</taxon>
        <taxon>Microvirga</taxon>
    </lineage>
</organism>
<accession>A0A7W4VNG4</accession>
<dbReference type="AlphaFoldDB" id="A0A7W4VNG4"/>
<protein>
    <submittedName>
        <fullName evidence="1">Uncharacterized protein</fullName>
    </submittedName>
</protein>
<sequence length="131" mass="14986">MKKREPKKPSRLGLEIEAAVERDPRFERHQPNRLYQCTFRTVEGREVFAFERVTLDAIRFWLPPTEAVKKAVTAEGIVVPEISIPYPDRNDPERYGRLSNLLGVPELKDEPLLPVPIMSADQAIRILAALP</sequence>
<evidence type="ECO:0000313" key="2">
    <source>
        <dbReference type="Proteomes" id="UP000532010"/>
    </source>
</evidence>
<dbReference type="EMBL" id="JACHWB010000004">
    <property type="protein sequence ID" value="MBB3020414.1"/>
    <property type="molecule type" value="Genomic_DNA"/>
</dbReference>
<evidence type="ECO:0000313" key="1">
    <source>
        <dbReference type="EMBL" id="MBB3020414.1"/>
    </source>
</evidence>
<comment type="caution">
    <text evidence="1">The sequence shown here is derived from an EMBL/GenBank/DDBJ whole genome shotgun (WGS) entry which is preliminary data.</text>
</comment>
<gene>
    <name evidence="1" type="ORF">FHR70_003495</name>
</gene>
<dbReference type="RefSeq" id="WP_183452367.1">
    <property type="nucleotide sequence ID" value="NZ_JACHWB010000004.1"/>
</dbReference>
<keyword evidence="2" id="KW-1185">Reference proteome</keyword>